<name>A0ABS4DW48_9HYPH</name>
<feature type="domain" description="DUF6894" evidence="1">
    <location>
        <begin position="3"/>
        <end position="69"/>
    </location>
</feature>
<evidence type="ECO:0000259" key="1">
    <source>
        <dbReference type="Pfam" id="PF21834"/>
    </source>
</evidence>
<accession>A0ABS4DW48</accession>
<proteinExistence type="predicted"/>
<sequence length="80" mass="8903">MALYQFNIVDGKNTVLATDRFDEDSNGAAIDAAMGALRIFLARSYDLPDHSSIELSDEWGAPLARLTFTFNMERYSPALN</sequence>
<comment type="caution">
    <text evidence="2">The sequence shown here is derived from an EMBL/GenBank/DDBJ whole genome shotgun (WGS) entry which is preliminary data.</text>
</comment>
<protein>
    <recommendedName>
        <fullName evidence="1">DUF6894 domain-containing protein</fullName>
    </recommendedName>
</protein>
<dbReference type="Proteomes" id="UP000759443">
    <property type="component" value="Unassembled WGS sequence"/>
</dbReference>
<organism evidence="2 3">
    <name type="scientific">Rhizobium halophytocola</name>
    <dbReference type="NCBI Taxonomy" id="735519"/>
    <lineage>
        <taxon>Bacteria</taxon>
        <taxon>Pseudomonadati</taxon>
        <taxon>Pseudomonadota</taxon>
        <taxon>Alphaproteobacteria</taxon>
        <taxon>Hyphomicrobiales</taxon>
        <taxon>Rhizobiaceae</taxon>
        <taxon>Rhizobium/Agrobacterium group</taxon>
        <taxon>Rhizobium</taxon>
    </lineage>
</organism>
<evidence type="ECO:0000313" key="3">
    <source>
        <dbReference type="Proteomes" id="UP000759443"/>
    </source>
</evidence>
<keyword evidence="3" id="KW-1185">Reference proteome</keyword>
<evidence type="ECO:0000313" key="2">
    <source>
        <dbReference type="EMBL" id="MBP1849918.1"/>
    </source>
</evidence>
<reference evidence="2 3" key="1">
    <citation type="submission" date="2021-03" db="EMBL/GenBank/DDBJ databases">
        <title>Genomic Encyclopedia of Type Strains, Phase IV (KMG-IV): sequencing the most valuable type-strain genomes for metagenomic binning, comparative biology and taxonomic classification.</title>
        <authorList>
            <person name="Goeker M."/>
        </authorList>
    </citation>
    <scope>NUCLEOTIDE SEQUENCE [LARGE SCALE GENOMIC DNA]</scope>
    <source>
        <strain evidence="2 3">DSM 21600</strain>
    </source>
</reference>
<dbReference type="Pfam" id="PF21834">
    <property type="entry name" value="DUF6894"/>
    <property type="match status" value="1"/>
</dbReference>
<dbReference type="EMBL" id="JAGGJU010000003">
    <property type="protein sequence ID" value="MBP1849918.1"/>
    <property type="molecule type" value="Genomic_DNA"/>
</dbReference>
<dbReference type="InterPro" id="IPR054189">
    <property type="entry name" value="DUF6894"/>
</dbReference>
<gene>
    <name evidence="2" type="ORF">J2Z17_001339</name>
</gene>
<dbReference type="RefSeq" id="WP_209943382.1">
    <property type="nucleotide sequence ID" value="NZ_JAGGJU010000003.1"/>
</dbReference>